<dbReference type="Proteomes" id="UP000276301">
    <property type="component" value="Unassembled WGS sequence"/>
</dbReference>
<dbReference type="PANTHER" id="PTHR42760">
    <property type="entry name" value="SHORT-CHAIN DEHYDROGENASES/REDUCTASES FAMILY MEMBER"/>
    <property type="match status" value="1"/>
</dbReference>
<comment type="caution">
    <text evidence="3">The sequence shown here is derived from an EMBL/GenBank/DDBJ whole genome shotgun (WGS) entry which is preliminary data.</text>
</comment>
<dbReference type="AlphaFoldDB" id="A0A498CVR4"/>
<dbReference type="InterPro" id="IPR036291">
    <property type="entry name" value="NAD(P)-bd_dom_sf"/>
</dbReference>
<comment type="similarity">
    <text evidence="1">Belongs to the short-chain dehydrogenases/reductases (SDR) family.</text>
</comment>
<dbReference type="GO" id="GO:0005975">
    <property type="term" value="P:carbohydrate metabolic process"/>
    <property type="evidence" value="ECO:0007669"/>
    <property type="project" value="UniProtKB-ARBA"/>
</dbReference>
<evidence type="ECO:0000313" key="4">
    <source>
        <dbReference type="Proteomes" id="UP000276301"/>
    </source>
</evidence>
<accession>A0A498CVR4</accession>
<dbReference type="Gene3D" id="3.40.50.720">
    <property type="entry name" value="NAD(P)-binding Rossmann-like Domain"/>
    <property type="match status" value="1"/>
</dbReference>
<dbReference type="PROSITE" id="PS00061">
    <property type="entry name" value="ADH_SHORT"/>
    <property type="match status" value="1"/>
</dbReference>
<reference evidence="3 4" key="1">
    <citation type="submission" date="2018-10" db="EMBL/GenBank/DDBJ databases">
        <title>Anaerotruncus faecis sp. nov., isolated from human feces.</title>
        <authorList>
            <person name="Wang Y.-J."/>
        </authorList>
    </citation>
    <scope>NUCLEOTIDE SEQUENCE [LARGE SCALE GENOMIC DNA]</scope>
    <source>
        <strain evidence="3 4">22A2-44</strain>
    </source>
</reference>
<gene>
    <name evidence="3" type="ORF">D4A47_13155</name>
</gene>
<keyword evidence="2" id="KW-0560">Oxidoreductase</keyword>
<organism evidence="3 4">
    <name type="scientific">Anaerotruncus massiliensis</name>
    <name type="common">ex Liu et al. 2021</name>
    <dbReference type="NCBI Taxonomy" id="2321404"/>
    <lineage>
        <taxon>Bacteria</taxon>
        <taxon>Bacillati</taxon>
        <taxon>Bacillota</taxon>
        <taxon>Clostridia</taxon>
        <taxon>Eubacteriales</taxon>
        <taxon>Oscillospiraceae</taxon>
        <taxon>Anaerotruncus</taxon>
    </lineage>
</organism>
<dbReference type="PRINTS" id="PR00080">
    <property type="entry name" value="SDRFAMILY"/>
</dbReference>
<evidence type="ECO:0000313" key="3">
    <source>
        <dbReference type="EMBL" id="RLL07633.1"/>
    </source>
</evidence>
<proteinExistence type="inferred from homology"/>
<dbReference type="SUPFAM" id="SSF51735">
    <property type="entry name" value="NAD(P)-binding Rossmann-fold domains"/>
    <property type="match status" value="1"/>
</dbReference>
<protein>
    <submittedName>
        <fullName evidence="3">SDR family oxidoreductase</fullName>
    </submittedName>
</protein>
<dbReference type="EMBL" id="RCHT01000046">
    <property type="protein sequence ID" value="RLL07633.1"/>
    <property type="molecule type" value="Genomic_DNA"/>
</dbReference>
<sequence length="254" mass="26914">MYVEELFGLKGKVAVVTGASKGIGKTAAVGLAKAGAEVAILCRSEPKEALEGIAAAGGRGYWIAADVTDEAAVDAAFAEIARRSGAVHVVFNNAGICIHEDSVDAPAENFRTVMNVNFFGEFFVARAAARIMMERGIRGSIINMASMSGSIVNLPQWQCSYNASKAAVIHMTRSLAVEWVKAGIRVNCISPGYIATGALDEIPEEYRKSWIPMIPMARMGKPEELLPALLYLASDASGYTTGSNVIVDGGYTCL</sequence>
<dbReference type="PRINTS" id="PR00081">
    <property type="entry name" value="GDHRDH"/>
</dbReference>
<dbReference type="InterPro" id="IPR002347">
    <property type="entry name" value="SDR_fam"/>
</dbReference>
<name>A0A498CVR4_9FIRM</name>
<keyword evidence="4" id="KW-1185">Reference proteome</keyword>
<dbReference type="RefSeq" id="WP_121587629.1">
    <property type="nucleotide sequence ID" value="NZ_RCHT01000046.1"/>
</dbReference>
<dbReference type="Pfam" id="PF13561">
    <property type="entry name" value="adh_short_C2"/>
    <property type="match status" value="1"/>
</dbReference>
<dbReference type="FunFam" id="3.40.50.720:FF:000240">
    <property type="entry name" value="SDR family oxidoreductase"/>
    <property type="match status" value="1"/>
</dbReference>
<dbReference type="GO" id="GO:0016616">
    <property type="term" value="F:oxidoreductase activity, acting on the CH-OH group of donors, NAD or NADP as acceptor"/>
    <property type="evidence" value="ECO:0007669"/>
    <property type="project" value="TreeGrafter"/>
</dbReference>
<evidence type="ECO:0000256" key="2">
    <source>
        <dbReference type="ARBA" id="ARBA00023002"/>
    </source>
</evidence>
<dbReference type="InterPro" id="IPR020904">
    <property type="entry name" value="Sc_DH/Rdtase_CS"/>
</dbReference>
<dbReference type="PANTHER" id="PTHR42760:SF115">
    <property type="entry name" value="3-OXOACYL-[ACYL-CARRIER-PROTEIN] REDUCTASE FABG"/>
    <property type="match status" value="1"/>
</dbReference>
<evidence type="ECO:0000256" key="1">
    <source>
        <dbReference type="ARBA" id="ARBA00006484"/>
    </source>
</evidence>